<protein>
    <recommendedName>
        <fullName evidence="2">chitin synthase</fullName>
        <ecNumber evidence="2">2.4.1.16</ecNumber>
    </recommendedName>
</protein>
<feature type="transmembrane region" description="Helical" evidence="15">
    <location>
        <begin position="229"/>
        <end position="248"/>
    </location>
</feature>
<dbReference type="PANTHER" id="PTHR22914">
    <property type="entry name" value="CHITIN SYNTHASE"/>
    <property type="match status" value="1"/>
</dbReference>
<feature type="compositionally biased region" description="Basic residues" evidence="14">
    <location>
        <begin position="1533"/>
        <end position="1542"/>
    </location>
</feature>
<evidence type="ECO:0000256" key="9">
    <source>
        <dbReference type="ARBA" id="ARBA00023136"/>
    </source>
</evidence>
<feature type="transmembrane region" description="Helical" evidence="15">
    <location>
        <begin position="1254"/>
        <end position="1274"/>
    </location>
</feature>
<feature type="transmembrane region" description="Helical" evidence="15">
    <location>
        <begin position="133"/>
        <end position="157"/>
    </location>
</feature>
<keyword evidence="4" id="KW-0328">Glycosyltransferase</keyword>
<evidence type="ECO:0000259" key="16">
    <source>
        <dbReference type="Pfam" id="PF23000"/>
    </source>
</evidence>
<dbReference type="CDD" id="cd04190">
    <property type="entry name" value="Chitin_synth_C"/>
    <property type="match status" value="1"/>
</dbReference>
<evidence type="ECO:0000313" key="17">
    <source>
        <dbReference type="EMBL" id="AJF93428.1"/>
    </source>
</evidence>
<feature type="transmembrane region" description="Helical" evidence="15">
    <location>
        <begin position="1312"/>
        <end position="1333"/>
    </location>
</feature>
<dbReference type="FunFam" id="3.90.550.10:FF:000139">
    <property type="entry name" value="Chitin synthase 8"/>
    <property type="match status" value="1"/>
</dbReference>
<evidence type="ECO:0000256" key="7">
    <source>
        <dbReference type="ARBA" id="ARBA00022989"/>
    </source>
</evidence>
<evidence type="ECO:0000256" key="10">
    <source>
        <dbReference type="ARBA" id="ARBA00023180"/>
    </source>
</evidence>
<feature type="coiled-coil region" evidence="13">
    <location>
        <begin position="1061"/>
        <end position="1088"/>
    </location>
</feature>
<evidence type="ECO:0000256" key="4">
    <source>
        <dbReference type="ARBA" id="ARBA00022676"/>
    </source>
</evidence>
<feature type="compositionally biased region" description="Gly residues" evidence="14">
    <location>
        <begin position="1498"/>
        <end position="1508"/>
    </location>
</feature>
<dbReference type="GO" id="GO:0006031">
    <property type="term" value="P:chitin biosynthetic process"/>
    <property type="evidence" value="ECO:0007669"/>
    <property type="project" value="TreeGrafter"/>
</dbReference>
<feature type="domain" description="Chitin synthase chs-1/2 N-terminal putative transporter" evidence="16">
    <location>
        <begin position="68"/>
        <end position="334"/>
    </location>
</feature>
<dbReference type="PANTHER" id="PTHR22914:SF42">
    <property type="entry name" value="CHITIN SYNTHASE"/>
    <property type="match status" value="1"/>
</dbReference>
<evidence type="ECO:0000256" key="3">
    <source>
        <dbReference type="ARBA" id="ARBA00022475"/>
    </source>
</evidence>
<dbReference type="GO" id="GO:0005886">
    <property type="term" value="C:plasma membrane"/>
    <property type="evidence" value="ECO:0007669"/>
    <property type="project" value="UniProtKB-SubCell"/>
</dbReference>
<dbReference type="Pfam" id="PF03142">
    <property type="entry name" value="Chitin_synth_2"/>
    <property type="match status" value="1"/>
</dbReference>
<feature type="transmembrane region" description="Helical" evidence="15">
    <location>
        <begin position="942"/>
        <end position="960"/>
    </location>
</feature>
<feature type="region of interest" description="Disordered" evidence="14">
    <location>
        <begin position="1470"/>
        <end position="1542"/>
    </location>
</feature>
<comment type="catalytic activity">
    <reaction evidence="12">
        <text>[(1-&gt;4)-N-acetyl-beta-D-glucosaminyl](n) + UDP-N-acetyl-alpha-D-glucosamine = [(1-&gt;4)-N-acetyl-beta-D-glucosaminyl](n+1) + UDP + H(+)</text>
        <dbReference type="Rhea" id="RHEA:16637"/>
        <dbReference type="Rhea" id="RHEA-COMP:9593"/>
        <dbReference type="Rhea" id="RHEA-COMP:9595"/>
        <dbReference type="ChEBI" id="CHEBI:15378"/>
        <dbReference type="ChEBI" id="CHEBI:17029"/>
        <dbReference type="ChEBI" id="CHEBI:57705"/>
        <dbReference type="ChEBI" id="CHEBI:58223"/>
        <dbReference type="EC" id="2.4.1.16"/>
    </reaction>
</comment>
<feature type="compositionally biased region" description="Acidic residues" evidence="14">
    <location>
        <begin position="15"/>
        <end position="27"/>
    </location>
</feature>
<reference evidence="17" key="1">
    <citation type="submission" date="2014-03" db="EMBL/GenBank/DDBJ databases">
        <title>Identification of the Mamestra configurata (Lepidoptera:Noctuidae) peritrophic matrix proteins and enzymes involved in peritrophic matrix chitin metabolism.</title>
        <authorList>
            <person name="Erlandson M.A."/>
        </authorList>
    </citation>
    <scope>NUCLEOTIDE SEQUENCE</scope>
</reference>
<dbReference type="InterPro" id="IPR055120">
    <property type="entry name" value="Chs-1/2_IV_N"/>
</dbReference>
<keyword evidence="3" id="KW-1003">Cell membrane</keyword>
<proteinExistence type="evidence at transcript level"/>
<dbReference type="GO" id="GO:0004100">
    <property type="term" value="F:chitin synthase activity"/>
    <property type="evidence" value="ECO:0007669"/>
    <property type="project" value="UniProtKB-EC"/>
</dbReference>
<dbReference type="Pfam" id="PF23000">
    <property type="entry name" value="ChitinSynthase_IV_N"/>
    <property type="match status" value="1"/>
</dbReference>
<evidence type="ECO:0000256" key="12">
    <source>
        <dbReference type="ARBA" id="ARBA00048014"/>
    </source>
</evidence>
<feature type="transmembrane region" description="Helical" evidence="15">
    <location>
        <begin position="197"/>
        <end position="217"/>
    </location>
</feature>
<dbReference type="InterPro" id="IPR004835">
    <property type="entry name" value="Chitin_synth"/>
</dbReference>
<keyword evidence="9 15" id="KW-0472">Membrane</keyword>
<feature type="transmembrane region" description="Helical" evidence="15">
    <location>
        <begin position="169"/>
        <end position="191"/>
    </location>
</feature>
<evidence type="ECO:0000256" key="14">
    <source>
        <dbReference type="SAM" id="MobiDB-lite"/>
    </source>
</evidence>
<keyword evidence="5" id="KW-0808">Transferase</keyword>
<feature type="transmembrane region" description="Helical" evidence="15">
    <location>
        <begin position="1028"/>
        <end position="1047"/>
    </location>
</feature>
<evidence type="ECO:0000256" key="6">
    <source>
        <dbReference type="ARBA" id="ARBA00022692"/>
    </source>
</evidence>
<evidence type="ECO:0000256" key="8">
    <source>
        <dbReference type="ARBA" id="ARBA00023054"/>
    </source>
</evidence>
<evidence type="ECO:0000256" key="1">
    <source>
        <dbReference type="ARBA" id="ARBA00004651"/>
    </source>
</evidence>
<evidence type="ECO:0000256" key="11">
    <source>
        <dbReference type="ARBA" id="ARBA00046329"/>
    </source>
</evidence>
<feature type="transmembrane region" description="Helical" evidence="15">
    <location>
        <begin position="966"/>
        <end position="988"/>
    </location>
</feature>
<feature type="transmembrane region" description="Helical" evidence="15">
    <location>
        <begin position="905"/>
        <end position="930"/>
    </location>
</feature>
<comment type="similarity">
    <text evidence="11">Belongs to the chitin synthase family. Class IV subfamily.</text>
</comment>
<sequence>MATKPKTPGFTGLGDDSEDESEYTPLYDDIDDLGQRTAQETKGWNLFRELPVKKESGSMESTACIDASVKVLKFLSYIFIFTVVLGSAVVSKGTLLFITSQLKKGKQIAHCNRALALDKQFVTVHSLEERVTWLWAAFIAFSIPELGIFLRSLRICIFKTAGKPTFGQFLVSLIIDTLHTIGIALLVLFILPELDVVKGTMLMNAMCFVPGILNALSRDTTEPRYIYKIILDVLAVSAQATAFVVWPLLKGDEILWTIPVACVLISLGWWENFVGTSGKQWSVLQPLQDLRDGLKRGRYYSQRVISIWKIFIFMCSILIFLYIQNDDPFAFFTKFSSGFGERFYTAQEVQAIQDGFQGFLGYAVVGESLVIPAAWATPLWVVGIQVLAAYVCFAACKTACKILIQNFSFTFALGLVGPVTVNLLIVLCGMKNADPCAFYRTIPDYLFFEIPPVYFLNEFIVEQMSWIWLLWLVSQAWVTAHTWKPRCERLAATDKLFSKPWYCSAIIDQSMLLNRTKDDDPDISLEDLKDLNGDDASTVSDDKVSKKDIKPSDTITRIYVCATMWHETKEEMTEFLKSIFRMDEDQSARRVAQKYLGIVDPDYYELEVHIFMDDAFEVSDHSAEDSQVNRFVTCLVETIDEAASEVHLTNVRLRPPKKYPAPYGGRLVWTLPGKNKLICHLKDKSKIRHRKRWSQVMYMYYFLGHRLMDLPISVDRKEVIAENTYLLALDGDIDFKPIAVTLLIDLMKKDKNLGAACGRIHPVGSGFMAWYQMFEYAIGHWLQKATEHMIGCVLCSPGCFSLFRGKALMDDNVMKKYTLTSHEARHYVQYDQGEDRWLCTLLLQRGYRVEYSAASDAYTHCPEHFDEFFNQRRRWVPSTMANIFDLLADSKRTVKINDNISTLYIWYQGLLMFGSVLGPGTIFLMMVGALNAITQISNMHAMLLNLVPIVIFIIVCMTCKSETQLLLANLITCLYAMVMMFVIVGIVLQIVEDGWLAPSSMFTVLIFGSFFITAALHPQEIICLMYMAIYYITIPSMYMLLIIYSLCNLNNVSWGTREVAQKKTRAELAMEKQEAEEAKNKMDDQSIKKWFGKGEETSGSAECSVAGLFRCMCCTNPKDHKDDLHLLQIAHAIEKIEKRLDTLGASVEEAEPLNRRRSSASALRRQSALDPLSRLPEYEESEVSTDIPREERDDLINPYWIEDVNLQKGEVDFLTTAETDFWKDLIDTYLFPIDENQEELNRIKTDLKNLRDKMVFAFLMVNTLFVLVIFLLQLSQDQLHFKWPFGQKASMEYDEDLNLFTITQDYLTLEPIGSVFLVFFGTIIIVQFTAMLFHRLGTLSHVLSTTQLNWYLTKKPDEMTDNALIEANALRIAKDLQRLNTDDLDKRDNNQHVSRRKTIHNLEKMKDTKQSVINLDANFKRRLTILQNGDAGLISRLPSLGGSAATRRATLRALVSRRDSVLAERRRSQLQAARDSTNDFMFNTPGSVRLDDMSGRPSGTGVGTGAGAGAYVNRGYEPALDSDDDASPPPRRSTVRFHNHYA</sequence>
<feature type="transmembrane region" description="Helical" evidence="15">
    <location>
        <begin position="407"/>
        <end position="427"/>
    </location>
</feature>
<name>A0A0F6PA91_9NEOP</name>
<dbReference type="EMBL" id="KJ632672">
    <property type="protein sequence ID" value="AJF93428.1"/>
    <property type="molecule type" value="mRNA"/>
</dbReference>
<feature type="region of interest" description="Disordered" evidence="14">
    <location>
        <begin position="1"/>
        <end position="27"/>
    </location>
</feature>
<keyword evidence="10" id="KW-0325">Glycoprotein</keyword>
<keyword evidence="7 15" id="KW-1133">Transmembrane helix</keyword>
<gene>
    <name evidence="17" type="primary">CHS-2</name>
</gene>
<feature type="transmembrane region" description="Helical" evidence="15">
    <location>
        <begin position="254"/>
        <end position="270"/>
    </location>
</feature>
<feature type="transmembrane region" description="Helical" evidence="15">
    <location>
        <begin position="74"/>
        <end position="98"/>
    </location>
</feature>
<evidence type="ECO:0000256" key="2">
    <source>
        <dbReference type="ARBA" id="ARBA00012543"/>
    </source>
</evidence>
<feature type="transmembrane region" description="Helical" evidence="15">
    <location>
        <begin position="304"/>
        <end position="323"/>
    </location>
</feature>
<dbReference type="SUPFAM" id="SSF53448">
    <property type="entry name" value="Nucleotide-diphospho-sugar transferases"/>
    <property type="match status" value="1"/>
</dbReference>
<dbReference type="InterPro" id="IPR029044">
    <property type="entry name" value="Nucleotide-diphossugar_trans"/>
</dbReference>
<keyword evidence="8 13" id="KW-0175">Coiled coil</keyword>
<feature type="transmembrane region" description="Helical" evidence="15">
    <location>
        <begin position="995"/>
        <end position="1016"/>
    </location>
</feature>
<accession>A0A0F6PA91</accession>
<feature type="compositionally biased region" description="Polar residues" evidence="14">
    <location>
        <begin position="1470"/>
        <end position="1486"/>
    </location>
</feature>
<dbReference type="EC" id="2.4.1.16" evidence="2"/>
<evidence type="ECO:0000256" key="5">
    <source>
        <dbReference type="ARBA" id="ARBA00022679"/>
    </source>
</evidence>
<evidence type="ECO:0000256" key="13">
    <source>
        <dbReference type="SAM" id="Coils"/>
    </source>
</evidence>
<comment type="subcellular location">
    <subcellularLocation>
        <location evidence="1">Cell membrane</location>
        <topology evidence="1">Multi-pass membrane protein</topology>
    </subcellularLocation>
</comment>
<organism evidence="17">
    <name type="scientific">Mamestra configurata</name>
    <name type="common">bertha armyworm</name>
    <dbReference type="NCBI Taxonomy" id="174822"/>
    <lineage>
        <taxon>Eukaryota</taxon>
        <taxon>Metazoa</taxon>
        <taxon>Ecdysozoa</taxon>
        <taxon>Arthropoda</taxon>
        <taxon>Hexapoda</taxon>
        <taxon>Insecta</taxon>
        <taxon>Pterygota</taxon>
        <taxon>Neoptera</taxon>
        <taxon>Endopterygota</taxon>
        <taxon>Lepidoptera</taxon>
        <taxon>Glossata</taxon>
        <taxon>Ditrysia</taxon>
        <taxon>Noctuoidea</taxon>
        <taxon>Noctuidae</taxon>
        <taxon>Noctuinae</taxon>
        <taxon>Hadenini</taxon>
        <taxon>Mamestra</taxon>
    </lineage>
</organism>
<keyword evidence="6 15" id="KW-0812">Transmembrane</keyword>
<evidence type="ECO:0000256" key="15">
    <source>
        <dbReference type="SAM" id="Phobius"/>
    </source>
</evidence>
<feature type="transmembrane region" description="Helical" evidence="15">
    <location>
        <begin position="369"/>
        <end position="395"/>
    </location>
</feature>